<dbReference type="Gene3D" id="3.90.190.10">
    <property type="entry name" value="Protein tyrosine phosphatase superfamily"/>
    <property type="match status" value="1"/>
</dbReference>
<evidence type="ECO:0000313" key="7">
    <source>
        <dbReference type="Proteomes" id="UP000054217"/>
    </source>
</evidence>
<dbReference type="GO" id="GO:0043409">
    <property type="term" value="P:negative regulation of MAPK cascade"/>
    <property type="evidence" value="ECO:0007669"/>
    <property type="project" value="TreeGrafter"/>
</dbReference>
<keyword evidence="7" id="KW-1185">Reference proteome</keyword>
<comment type="similarity">
    <text evidence="1">Belongs to the protein-tyrosine phosphatase family. Non-receptor class dual specificity subfamily.</text>
</comment>
<keyword evidence="4" id="KW-0904">Protein phosphatase</keyword>
<evidence type="ECO:0000256" key="1">
    <source>
        <dbReference type="ARBA" id="ARBA00008601"/>
    </source>
</evidence>
<keyword evidence="3" id="KW-0378">Hydrolase</keyword>
<dbReference type="GO" id="GO:0008330">
    <property type="term" value="F:protein tyrosine/threonine phosphatase activity"/>
    <property type="evidence" value="ECO:0007669"/>
    <property type="project" value="TreeGrafter"/>
</dbReference>
<feature type="domain" description="Tyrosine specific protein phosphatases" evidence="5">
    <location>
        <begin position="52"/>
        <end position="109"/>
    </location>
</feature>
<sequence>LFLGPCFAASSESFLTKNAITHVLSIDIRLFTQVDGVAHQRLPINDISSSLCKMAGTARNIIDGNVASNRDNGRILVYCVADISRSPTVVAIYLKKRKGITLEDALEHI</sequence>
<dbReference type="OrthoDB" id="10252009at2759"/>
<dbReference type="GO" id="GO:0005737">
    <property type="term" value="C:cytoplasm"/>
    <property type="evidence" value="ECO:0007669"/>
    <property type="project" value="TreeGrafter"/>
</dbReference>
<dbReference type="Proteomes" id="UP000054217">
    <property type="component" value="Unassembled WGS sequence"/>
</dbReference>
<dbReference type="Pfam" id="PF00782">
    <property type="entry name" value="DSPc"/>
    <property type="match status" value="1"/>
</dbReference>
<dbReference type="PROSITE" id="PS50056">
    <property type="entry name" value="TYR_PHOSPHATASE_2"/>
    <property type="match status" value="1"/>
</dbReference>
<protein>
    <recommendedName>
        <fullName evidence="2">protein-tyrosine-phosphatase</fullName>
        <ecNumber evidence="2">3.1.3.48</ecNumber>
    </recommendedName>
</protein>
<proteinExistence type="inferred from homology"/>
<feature type="non-terminal residue" evidence="6">
    <location>
        <position position="1"/>
    </location>
</feature>
<dbReference type="EC" id="3.1.3.48" evidence="2"/>
<evidence type="ECO:0000256" key="2">
    <source>
        <dbReference type="ARBA" id="ARBA00013064"/>
    </source>
</evidence>
<dbReference type="AlphaFoldDB" id="A0A0C3JXZ2"/>
<evidence type="ECO:0000256" key="3">
    <source>
        <dbReference type="ARBA" id="ARBA00022801"/>
    </source>
</evidence>
<reference evidence="7" key="2">
    <citation type="submission" date="2015-01" db="EMBL/GenBank/DDBJ databases">
        <title>Evolutionary Origins and Diversification of the Mycorrhizal Mutualists.</title>
        <authorList>
            <consortium name="DOE Joint Genome Institute"/>
            <consortium name="Mycorrhizal Genomics Consortium"/>
            <person name="Kohler A."/>
            <person name="Kuo A."/>
            <person name="Nagy L.G."/>
            <person name="Floudas D."/>
            <person name="Copeland A."/>
            <person name="Barry K.W."/>
            <person name="Cichocki N."/>
            <person name="Veneault-Fourrey C."/>
            <person name="LaButti K."/>
            <person name="Lindquist E.A."/>
            <person name="Lipzen A."/>
            <person name="Lundell T."/>
            <person name="Morin E."/>
            <person name="Murat C."/>
            <person name="Riley R."/>
            <person name="Ohm R."/>
            <person name="Sun H."/>
            <person name="Tunlid A."/>
            <person name="Henrissat B."/>
            <person name="Grigoriev I.V."/>
            <person name="Hibbett D.S."/>
            <person name="Martin F."/>
        </authorList>
    </citation>
    <scope>NUCLEOTIDE SEQUENCE [LARGE SCALE GENOMIC DNA]</scope>
    <source>
        <strain evidence="7">Marx 270</strain>
    </source>
</reference>
<reference evidence="6 7" key="1">
    <citation type="submission" date="2014-04" db="EMBL/GenBank/DDBJ databases">
        <authorList>
            <consortium name="DOE Joint Genome Institute"/>
            <person name="Kuo A."/>
            <person name="Kohler A."/>
            <person name="Costa M.D."/>
            <person name="Nagy L.G."/>
            <person name="Floudas D."/>
            <person name="Copeland A."/>
            <person name="Barry K.W."/>
            <person name="Cichocki N."/>
            <person name="Veneault-Fourrey C."/>
            <person name="LaButti K."/>
            <person name="Lindquist E.A."/>
            <person name="Lipzen A."/>
            <person name="Lundell T."/>
            <person name="Morin E."/>
            <person name="Murat C."/>
            <person name="Sun H."/>
            <person name="Tunlid A."/>
            <person name="Henrissat B."/>
            <person name="Grigoriev I.V."/>
            <person name="Hibbett D.S."/>
            <person name="Martin F."/>
            <person name="Nordberg H.P."/>
            <person name="Cantor M.N."/>
            <person name="Hua S.X."/>
        </authorList>
    </citation>
    <scope>NUCLEOTIDE SEQUENCE [LARGE SCALE GENOMIC DNA]</scope>
    <source>
        <strain evidence="6 7">Marx 270</strain>
    </source>
</reference>
<accession>A0A0C3JXZ2</accession>
<dbReference type="GO" id="GO:0033550">
    <property type="term" value="F:MAP kinase tyrosine phosphatase activity"/>
    <property type="evidence" value="ECO:0007669"/>
    <property type="project" value="TreeGrafter"/>
</dbReference>
<dbReference type="GO" id="GO:0017017">
    <property type="term" value="F:MAP kinase tyrosine/serine/threonine phosphatase activity"/>
    <property type="evidence" value="ECO:0007669"/>
    <property type="project" value="TreeGrafter"/>
</dbReference>
<evidence type="ECO:0000256" key="4">
    <source>
        <dbReference type="ARBA" id="ARBA00022912"/>
    </source>
</evidence>
<dbReference type="EMBL" id="KN831945">
    <property type="protein sequence ID" value="KIO14008.1"/>
    <property type="molecule type" value="Genomic_DNA"/>
</dbReference>
<dbReference type="InParanoid" id="A0A0C3JXZ2"/>
<dbReference type="PANTHER" id="PTHR10159">
    <property type="entry name" value="DUAL SPECIFICITY PROTEIN PHOSPHATASE"/>
    <property type="match status" value="1"/>
</dbReference>
<name>A0A0C3JXZ2_PISTI</name>
<dbReference type="InterPro" id="IPR000387">
    <property type="entry name" value="Tyr_Pase_dom"/>
</dbReference>
<organism evidence="6 7">
    <name type="scientific">Pisolithus tinctorius Marx 270</name>
    <dbReference type="NCBI Taxonomy" id="870435"/>
    <lineage>
        <taxon>Eukaryota</taxon>
        <taxon>Fungi</taxon>
        <taxon>Dikarya</taxon>
        <taxon>Basidiomycota</taxon>
        <taxon>Agaricomycotina</taxon>
        <taxon>Agaricomycetes</taxon>
        <taxon>Agaricomycetidae</taxon>
        <taxon>Boletales</taxon>
        <taxon>Sclerodermatineae</taxon>
        <taxon>Pisolithaceae</taxon>
        <taxon>Pisolithus</taxon>
    </lineage>
</organism>
<evidence type="ECO:0000259" key="5">
    <source>
        <dbReference type="PROSITE" id="PS50056"/>
    </source>
</evidence>
<dbReference type="InterPro" id="IPR000340">
    <property type="entry name" value="Dual-sp_phosphatase_cat-dom"/>
</dbReference>
<gene>
    <name evidence="6" type="ORF">M404DRAFT_40120</name>
</gene>
<dbReference type="HOGENOM" id="CLU_2190261_0_0_1"/>
<dbReference type="CDD" id="cd14498">
    <property type="entry name" value="DSP"/>
    <property type="match status" value="1"/>
</dbReference>
<feature type="non-terminal residue" evidence="6">
    <location>
        <position position="109"/>
    </location>
</feature>
<dbReference type="STRING" id="870435.A0A0C3JXZ2"/>
<evidence type="ECO:0000313" key="6">
    <source>
        <dbReference type="EMBL" id="KIO14008.1"/>
    </source>
</evidence>
<dbReference type="PANTHER" id="PTHR10159:SF519">
    <property type="entry name" value="DUAL SPECIFICITY PROTEIN PHOSPHATASE MPK3"/>
    <property type="match status" value="1"/>
</dbReference>
<dbReference type="SUPFAM" id="SSF52799">
    <property type="entry name" value="(Phosphotyrosine protein) phosphatases II"/>
    <property type="match status" value="1"/>
</dbReference>
<dbReference type="InterPro" id="IPR029021">
    <property type="entry name" value="Prot-tyrosine_phosphatase-like"/>
</dbReference>